<evidence type="ECO:0000313" key="2">
    <source>
        <dbReference type="Proteomes" id="UP001139104"/>
    </source>
</evidence>
<evidence type="ECO:0000313" key="1">
    <source>
        <dbReference type="EMBL" id="MCI4683245.1"/>
    </source>
</evidence>
<comment type="caution">
    <text evidence="1">The sequence shown here is derived from an EMBL/GenBank/DDBJ whole genome shotgun (WGS) entry which is preliminary data.</text>
</comment>
<name>A0ABS9Z6E7_9HYPH</name>
<dbReference type="RefSeq" id="WP_243067207.1">
    <property type="nucleotide sequence ID" value="NZ_JAIVFK010000028.1"/>
</dbReference>
<dbReference type="EMBL" id="JAIVFP010000001">
    <property type="protein sequence ID" value="MCI4683245.1"/>
    <property type="molecule type" value="Genomic_DNA"/>
</dbReference>
<keyword evidence="2" id="KW-1185">Reference proteome</keyword>
<sequence>MSGLESGARDFADRLSCALQAALLVQHAPAATADAFCRSRLESGRRHLYGALPRDVNFRAIVDRAAPR</sequence>
<accession>A0ABS9Z6E7</accession>
<dbReference type="Proteomes" id="UP001139104">
    <property type="component" value="Unassembled WGS sequence"/>
</dbReference>
<gene>
    <name evidence="1" type="ORF">K2U94_10765</name>
</gene>
<proteinExistence type="predicted"/>
<organism evidence="1 2">
    <name type="scientific">Candidatus Rhodoblastus alkanivorans</name>
    <dbReference type="NCBI Taxonomy" id="2954117"/>
    <lineage>
        <taxon>Bacteria</taxon>
        <taxon>Pseudomonadati</taxon>
        <taxon>Pseudomonadota</taxon>
        <taxon>Alphaproteobacteria</taxon>
        <taxon>Hyphomicrobiales</taxon>
        <taxon>Rhodoblastaceae</taxon>
        <taxon>Rhodoblastus</taxon>
    </lineage>
</organism>
<reference evidence="1" key="1">
    <citation type="journal article" date="2022" name="ISME J.">
        <title>Identification of active gaseous-alkane degraders at natural gas seeps.</title>
        <authorList>
            <person name="Farhan Ul Haque M."/>
            <person name="Hernandez M."/>
            <person name="Crombie A.T."/>
            <person name="Murrell J.C."/>
        </authorList>
    </citation>
    <scope>NUCLEOTIDE SEQUENCE</scope>
    <source>
        <strain evidence="1">PC2</strain>
    </source>
</reference>
<protein>
    <submittedName>
        <fullName evidence="1">Uncharacterized protein</fullName>
    </submittedName>
</protein>